<dbReference type="PANTHER" id="PTHR38038:SF1">
    <property type="entry name" value="PENICILLIN-BINDING PROTEIN ACTIVATOR LPOA"/>
    <property type="match status" value="1"/>
</dbReference>
<dbReference type="GO" id="GO:0009252">
    <property type="term" value="P:peptidoglycan biosynthetic process"/>
    <property type="evidence" value="ECO:0007669"/>
    <property type="project" value="TreeGrafter"/>
</dbReference>
<evidence type="ECO:0000313" key="3">
    <source>
        <dbReference type="Proteomes" id="UP000316471"/>
    </source>
</evidence>
<dbReference type="Gene3D" id="3.40.50.2300">
    <property type="match status" value="2"/>
</dbReference>
<comment type="caution">
    <text evidence="2">The sequence shown here is derived from an EMBL/GenBank/DDBJ whole genome shotgun (WGS) entry which is preliminary data.</text>
</comment>
<name>A0A562M2V7_9GAMM</name>
<dbReference type="InterPro" id="IPR028082">
    <property type="entry name" value="Peripla_BP_I"/>
</dbReference>
<dbReference type="CDD" id="cd06339">
    <property type="entry name" value="PBP1_YraM_LppC_lipoprotein-like"/>
    <property type="match status" value="1"/>
</dbReference>
<dbReference type="Proteomes" id="UP000316471">
    <property type="component" value="Unassembled WGS sequence"/>
</dbReference>
<evidence type="ECO:0008006" key="4">
    <source>
        <dbReference type="Google" id="ProtNLM"/>
    </source>
</evidence>
<proteinExistence type="predicted"/>
<sequence>MFAPVLLAALAGGCVTTPNGGPRTTQASRSPQMQQAQALAVGAAAQAGPARKAQDEQIDRLLAQLDNATLARDTAALPQGDPLYNHAGRALLLRGLPLPRPFDRSAWKFDAGNRPAADRDGYRPPVRLAVLLPLSGSLATAAAPVRDGLLAGYFAETRAKPEVQFYDTATGVTAAYERAVAEGNDFVIGPLGRDEVTTVFSRPSLPVPVLALNRGDVPPPAGNASFSLTPEDEGVAAAEWLLARKATRVLVVGGEDDSQRRATLALRERLGERGAVVVDVVGSATTDYASHAQKGVDGMFLAIRGPAARAVMARFSLAGLTGKPVVATSQLLSGTGNAAEDAALDGIAFPAETWSTQGIHGLPSATAAAALLPSAQGPAARLFAFGHDAWQLTAYLERLASSADGRIQGATGTLRIDGFGNVQRTPAWSTFRGGIVVPL</sequence>
<dbReference type="AlphaFoldDB" id="A0A562M2V7"/>
<evidence type="ECO:0000313" key="2">
    <source>
        <dbReference type="EMBL" id="TWI14193.1"/>
    </source>
</evidence>
<organism evidence="2 3">
    <name type="scientific">Aerolutibacter ruishenii</name>
    <dbReference type="NCBI Taxonomy" id="686800"/>
    <lineage>
        <taxon>Bacteria</taxon>
        <taxon>Pseudomonadati</taxon>
        <taxon>Pseudomonadota</taxon>
        <taxon>Gammaproteobacteria</taxon>
        <taxon>Lysobacterales</taxon>
        <taxon>Lysobacteraceae</taxon>
        <taxon>Aerolutibacter</taxon>
    </lineage>
</organism>
<dbReference type="EMBL" id="VLKP01000001">
    <property type="protein sequence ID" value="TWI14193.1"/>
    <property type="molecule type" value="Genomic_DNA"/>
</dbReference>
<dbReference type="SUPFAM" id="SSF53822">
    <property type="entry name" value="Periplasmic binding protein-like I"/>
    <property type="match status" value="1"/>
</dbReference>
<reference evidence="2 3" key="1">
    <citation type="journal article" date="2015" name="Stand. Genomic Sci.">
        <title>Genomic Encyclopedia of Bacterial and Archaeal Type Strains, Phase III: the genomes of soil and plant-associated and newly described type strains.</title>
        <authorList>
            <person name="Whitman W.B."/>
            <person name="Woyke T."/>
            <person name="Klenk H.P."/>
            <person name="Zhou Y."/>
            <person name="Lilburn T.G."/>
            <person name="Beck B.J."/>
            <person name="De Vos P."/>
            <person name="Vandamme P."/>
            <person name="Eisen J.A."/>
            <person name="Garrity G."/>
            <person name="Hugenholtz P."/>
            <person name="Kyrpides N.C."/>
        </authorList>
    </citation>
    <scope>NUCLEOTIDE SEQUENCE [LARGE SCALE GENOMIC DNA]</scope>
    <source>
        <strain evidence="2 3">CGMCC 1.10136</strain>
    </source>
</reference>
<gene>
    <name evidence="2" type="ORF">IP93_00187</name>
</gene>
<dbReference type="Pfam" id="PF04348">
    <property type="entry name" value="LppC"/>
    <property type="match status" value="2"/>
</dbReference>
<keyword evidence="3" id="KW-1185">Reference proteome</keyword>
<dbReference type="InterPro" id="IPR007443">
    <property type="entry name" value="LpoA"/>
</dbReference>
<keyword evidence="1" id="KW-0472">Membrane</keyword>
<dbReference type="GO" id="GO:0031241">
    <property type="term" value="C:periplasmic side of cell outer membrane"/>
    <property type="evidence" value="ECO:0007669"/>
    <property type="project" value="TreeGrafter"/>
</dbReference>
<dbReference type="GO" id="GO:0030234">
    <property type="term" value="F:enzyme regulator activity"/>
    <property type="evidence" value="ECO:0007669"/>
    <property type="project" value="TreeGrafter"/>
</dbReference>
<accession>A0A562M2V7</accession>
<protein>
    <recommendedName>
        <fullName evidence="4">LppC lipoprotein</fullName>
    </recommendedName>
</protein>
<dbReference type="PANTHER" id="PTHR38038">
    <property type="entry name" value="PENICILLIN-BINDING PROTEIN ACTIVATOR LPOA"/>
    <property type="match status" value="1"/>
</dbReference>
<evidence type="ECO:0000256" key="1">
    <source>
        <dbReference type="ARBA" id="ARBA00023136"/>
    </source>
</evidence>